<dbReference type="AlphaFoldDB" id="G5QSF2"/>
<gene>
    <name evidence="1" type="ORF">LTSERUB_6133</name>
</gene>
<accession>G5QSF2</accession>
<organism evidence="1 2">
    <name type="scientific">Salmonella enterica subsp. enterica serovar Rubislaw str. A4-653</name>
    <dbReference type="NCBI Taxonomy" id="913081"/>
    <lineage>
        <taxon>Bacteria</taxon>
        <taxon>Pseudomonadati</taxon>
        <taxon>Pseudomonadota</taxon>
        <taxon>Gammaproteobacteria</taxon>
        <taxon>Enterobacterales</taxon>
        <taxon>Enterobacteriaceae</taxon>
        <taxon>Salmonella</taxon>
    </lineage>
</organism>
<dbReference type="EMBL" id="AFCT01002197">
    <property type="protein sequence ID" value="EHC78303.1"/>
    <property type="molecule type" value="Genomic_DNA"/>
</dbReference>
<protein>
    <submittedName>
        <fullName evidence="1">Uncharacterized protein</fullName>
    </submittedName>
</protein>
<dbReference type="Proteomes" id="UP000004903">
    <property type="component" value="Unassembled WGS sequence"/>
</dbReference>
<evidence type="ECO:0000313" key="1">
    <source>
        <dbReference type="EMBL" id="EHC78303.1"/>
    </source>
</evidence>
<reference evidence="1 2" key="1">
    <citation type="journal article" date="2011" name="BMC Genomics">
        <title>Genome sequencing reveals diversification of virulence factor content and possible host adaptation in distinct subpopulations of Salmonella enterica.</title>
        <authorList>
            <person name="den Bakker H.C."/>
            <person name="Moreno Switt A.I."/>
            <person name="Govoni G."/>
            <person name="Cummings C.A."/>
            <person name="Ranieri M.L."/>
            <person name="Degoricija L."/>
            <person name="Hoelzer K."/>
            <person name="Rodriguez-Rivera L.D."/>
            <person name="Brown S."/>
            <person name="Bolchacova E."/>
            <person name="Furtado M.R."/>
            <person name="Wiedmann M."/>
        </authorList>
    </citation>
    <scope>NUCLEOTIDE SEQUENCE [LARGE SCALE GENOMIC DNA]</scope>
    <source>
        <strain evidence="1 2">A4-653</strain>
    </source>
</reference>
<proteinExistence type="predicted"/>
<comment type="caution">
    <text evidence="1">The sequence shown here is derived from an EMBL/GenBank/DDBJ whole genome shotgun (WGS) entry which is preliminary data.</text>
</comment>
<sequence>MLRFDLVAGNRRIRLKVDSVQVQPFWAWDQAQVALRALPG</sequence>
<name>G5QSF2_SALRU</name>
<evidence type="ECO:0000313" key="2">
    <source>
        <dbReference type="Proteomes" id="UP000004903"/>
    </source>
</evidence>
<dbReference type="PATRIC" id="fig|913081.3.peg.4761"/>